<dbReference type="SUPFAM" id="SSF56935">
    <property type="entry name" value="Porins"/>
    <property type="match status" value="1"/>
</dbReference>
<evidence type="ECO:0000256" key="3">
    <source>
        <dbReference type="ARBA" id="ARBA00022452"/>
    </source>
</evidence>
<gene>
    <name evidence="10" type="ORF">SAMN05444274_106205</name>
</gene>
<dbReference type="AlphaFoldDB" id="A0A1M5CPY8"/>
<evidence type="ECO:0000256" key="7">
    <source>
        <dbReference type="PROSITE-ProRule" id="PRU01360"/>
    </source>
</evidence>
<evidence type="ECO:0000313" key="11">
    <source>
        <dbReference type="Proteomes" id="UP000184164"/>
    </source>
</evidence>
<dbReference type="SUPFAM" id="SSF49464">
    <property type="entry name" value="Carboxypeptidase regulatory domain-like"/>
    <property type="match status" value="1"/>
</dbReference>
<comment type="similarity">
    <text evidence="7">Belongs to the TonB-dependent receptor family.</text>
</comment>
<dbReference type="Gene3D" id="2.170.130.10">
    <property type="entry name" value="TonB-dependent receptor, plug domain"/>
    <property type="match status" value="1"/>
</dbReference>
<keyword evidence="11" id="KW-1185">Reference proteome</keyword>
<dbReference type="Gene3D" id="2.60.40.1120">
    <property type="entry name" value="Carboxypeptidase-like, regulatory domain"/>
    <property type="match status" value="1"/>
</dbReference>
<dbReference type="InterPro" id="IPR012910">
    <property type="entry name" value="Plug_dom"/>
</dbReference>
<dbReference type="GO" id="GO:0009279">
    <property type="term" value="C:cell outer membrane"/>
    <property type="evidence" value="ECO:0007669"/>
    <property type="project" value="UniProtKB-SubCell"/>
</dbReference>
<proteinExistence type="inferred from homology"/>
<dbReference type="EMBL" id="FQUM01000006">
    <property type="protein sequence ID" value="SHF56482.1"/>
    <property type="molecule type" value="Genomic_DNA"/>
</dbReference>
<evidence type="ECO:0000256" key="4">
    <source>
        <dbReference type="ARBA" id="ARBA00022692"/>
    </source>
</evidence>
<dbReference type="InterPro" id="IPR037066">
    <property type="entry name" value="Plug_dom_sf"/>
</dbReference>
<dbReference type="PROSITE" id="PS52016">
    <property type="entry name" value="TONB_DEPENDENT_REC_3"/>
    <property type="match status" value="1"/>
</dbReference>
<name>A0A1M5CPY8_9BACT</name>
<keyword evidence="2 7" id="KW-0813">Transport</keyword>
<feature type="domain" description="TonB-dependent receptor plug" evidence="9">
    <location>
        <begin position="113"/>
        <end position="221"/>
    </location>
</feature>
<dbReference type="Proteomes" id="UP000184164">
    <property type="component" value="Unassembled WGS sequence"/>
</dbReference>
<reference evidence="10 11" key="1">
    <citation type="submission" date="2016-11" db="EMBL/GenBank/DDBJ databases">
        <authorList>
            <person name="Jaros S."/>
            <person name="Januszkiewicz K."/>
            <person name="Wedrychowicz H."/>
        </authorList>
    </citation>
    <scope>NUCLEOTIDE SEQUENCE [LARGE SCALE GENOMIC DNA]</scope>
    <source>
        <strain evidence="10 11">DSM 26910</strain>
    </source>
</reference>
<dbReference type="InterPro" id="IPR008969">
    <property type="entry name" value="CarboxyPept-like_regulatory"/>
</dbReference>
<evidence type="ECO:0000256" key="5">
    <source>
        <dbReference type="ARBA" id="ARBA00023136"/>
    </source>
</evidence>
<dbReference type="NCBIfam" id="TIGR04057">
    <property type="entry name" value="SusC_RagA_signa"/>
    <property type="match status" value="1"/>
</dbReference>
<dbReference type="InterPro" id="IPR039426">
    <property type="entry name" value="TonB-dep_rcpt-like"/>
</dbReference>
<dbReference type="Gene3D" id="2.40.170.20">
    <property type="entry name" value="TonB-dependent receptor, beta-barrel domain"/>
    <property type="match status" value="1"/>
</dbReference>
<dbReference type="RefSeq" id="WP_073002473.1">
    <property type="nucleotide sequence ID" value="NZ_FQUM01000006.1"/>
</dbReference>
<evidence type="ECO:0000313" key="10">
    <source>
        <dbReference type="EMBL" id="SHF56482.1"/>
    </source>
</evidence>
<evidence type="ECO:0000256" key="2">
    <source>
        <dbReference type="ARBA" id="ARBA00022448"/>
    </source>
</evidence>
<dbReference type="OrthoDB" id="1096961at2"/>
<evidence type="ECO:0000256" key="1">
    <source>
        <dbReference type="ARBA" id="ARBA00004571"/>
    </source>
</evidence>
<dbReference type="STRING" id="1484053.SAMN05444274_106205"/>
<evidence type="ECO:0000256" key="6">
    <source>
        <dbReference type="ARBA" id="ARBA00023237"/>
    </source>
</evidence>
<dbReference type="Pfam" id="PF13715">
    <property type="entry name" value="CarbopepD_reg_2"/>
    <property type="match status" value="1"/>
</dbReference>
<keyword evidence="4 7" id="KW-0812">Transmembrane</keyword>
<dbReference type="InterPro" id="IPR023996">
    <property type="entry name" value="TonB-dep_OMP_SusC/RagA"/>
</dbReference>
<dbReference type="NCBIfam" id="TIGR04056">
    <property type="entry name" value="OMP_RagA_SusC"/>
    <property type="match status" value="1"/>
</dbReference>
<dbReference type="Pfam" id="PF07715">
    <property type="entry name" value="Plug"/>
    <property type="match status" value="1"/>
</dbReference>
<dbReference type="InterPro" id="IPR023997">
    <property type="entry name" value="TonB-dep_OMP_SusC/RagA_CS"/>
</dbReference>
<protein>
    <submittedName>
        <fullName evidence="10">TonB-linked outer membrane protein, SusC/RagA family</fullName>
    </submittedName>
</protein>
<keyword evidence="3 7" id="KW-1134">Transmembrane beta strand</keyword>
<evidence type="ECO:0000259" key="9">
    <source>
        <dbReference type="Pfam" id="PF07715"/>
    </source>
</evidence>
<organism evidence="10 11">
    <name type="scientific">Mariniphaga anaerophila</name>
    <dbReference type="NCBI Taxonomy" id="1484053"/>
    <lineage>
        <taxon>Bacteria</taxon>
        <taxon>Pseudomonadati</taxon>
        <taxon>Bacteroidota</taxon>
        <taxon>Bacteroidia</taxon>
        <taxon>Marinilabiliales</taxon>
        <taxon>Prolixibacteraceae</taxon>
        <taxon>Mariniphaga</taxon>
    </lineage>
</organism>
<evidence type="ECO:0000256" key="8">
    <source>
        <dbReference type="SAM" id="SignalP"/>
    </source>
</evidence>
<feature type="chain" id="PRO_5009909348" evidence="8">
    <location>
        <begin position="21"/>
        <end position="1054"/>
    </location>
</feature>
<keyword evidence="6 7" id="KW-0998">Cell outer membrane</keyword>
<dbReference type="InterPro" id="IPR036942">
    <property type="entry name" value="Beta-barrel_TonB_sf"/>
</dbReference>
<feature type="signal peptide" evidence="8">
    <location>
        <begin position="1"/>
        <end position="20"/>
    </location>
</feature>
<accession>A0A1M5CPY8</accession>
<keyword evidence="5 7" id="KW-0472">Membrane</keyword>
<comment type="subcellular location">
    <subcellularLocation>
        <location evidence="1 7">Cell outer membrane</location>
        <topology evidence="1 7">Multi-pass membrane protein</topology>
    </subcellularLocation>
</comment>
<sequence>MKRIQIVFILIILSTSAVFAQKTVTGVVKDVNGLPIPGTNIVIKGSTVGTITDVEGSYKLNNIKSSDILQFSFIGFENVEIKVGNQSSIDVVLKTSEIMLEDVVAVGYDVVRKRDLTGAVAKVNTDDIAKTATTNFDQALAGRVSGVQVTSTDGTPGEGLNIVIRGGNSITGDNSPLYVVDGFPMEDFDPASISTRDIKNFDILKDASATAIYGARGANGVIVITTHGGRSDGSVEVKMHSSLGVQYIPNRMEVMSPYEYVKYQKNIAYANDNYSPGEYIRIFETNWLDPKNYENVKGTNWQDEIFRAAVVQDYNFSIGGGSQNSSIYYSGSYLKQDGTLITTGFEKFNNRLKFNQKIADNLQFTGQISYDHYIRSGLQVSGNTASSVIRDAVTFRPVDPINWSGDDEEYAIDQDPYLYNPVKTLNNTDRKRADDVIGGYLALNYSFWEKFTLDVKGSYWRNIREESIFYRADTQQASRTDKGIHGNIANRRYTTLATSNTLRYKDKIGKSSFGALIGVEAQHRTFKISSLENTNLPTDVFGIDNIGIATGSTIAISGKSGSTLLSYFGRVNYNYNERYLLTLNLRTDGSSKFQKANRWGYFPSFSAAWRIKEEAFLKSVDVISNLKIRAGYGLTGNNRIGDFDAYNLLAVGTTSGYVLGPNQDYSPGAYQRNMAVPDLRWETTAQTNLGVDFGFFDQLVNGTVDLYHKRTKDLLLDAEMAPSSGFNRVQQNVGEVENKGIEISLNNTIIKRSKFKWSTDFNISFNRTKTVKLNSGQQEILIDPRWDTQFMQSEYQYVTRVGHTVGMMYGLEFDGLYQLEDFIVTSGSGYQLKDGVPTYRSQMQPGMAKFKDQLTVDTNGDGIADAGDGVIDEKDRVIIGNPHPKHFGGFTNNISYKGFDLQVLFQWAYDFDILNGNKAEFGGFYKNTRNGLSELANIWTPTNTDTDVSGIRYNGVNLTTPYGYKLDDRFIDDGSYLKLKTVVLGYNLSRKVLKKFNVDRCRLSVSAQNLYTWTKYKGYNPDVSVGRYGALTPGLDYSAYPQSIAITGGIDIVF</sequence>
<keyword evidence="8" id="KW-0732">Signal</keyword>